<proteinExistence type="predicted"/>
<dbReference type="STRING" id="1450648.CLORY_19190"/>
<dbReference type="Gene3D" id="3.40.630.30">
    <property type="match status" value="1"/>
</dbReference>
<evidence type="ECO:0000313" key="5">
    <source>
        <dbReference type="Proteomes" id="UP000190080"/>
    </source>
</evidence>
<name>A0A1V4IQ96_9CLOT</name>
<reference evidence="4 5" key="1">
    <citation type="submission" date="2017-03" db="EMBL/GenBank/DDBJ databases">
        <title>Genome sequence of Clostridium oryzae DSM 28571.</title>
        <authorList>
            <person name="Poehlein A."/>
            <person name="Daniel R."/>
        </authorList>
    </citation>
    <scope>NUCLEOTIDE SEQUENCE [LARGE SCALE GENOMIC DNA]</scope>
    <source>
        <strain evidence="4 5">DSM 28571</strain>
    </source>
</reference>
<dbReference type="CDD" id="cd04301">
    <property type="entry name" value="NAT_SF"/>
    <property type="match status" value="1"/>
</dbReference>
<evidence type="ECO:0000256" key="1">
    <source>
        <dbReference type="ARBA" id="ARBA00022679"/>
    </source>
</evidence>
<organism evidence="4 5">
    <name type="scientific">Clostridium oryzae</name>
    <dbReference type="NCBI Taxonomy" id="1450648"/>
    <lineage>
        <taxon>Bacteria</taxon>
        <taxon>Bacillati</taxon>
        <taxon>Bacillota</taxon>
        <taxon>Clostridia</taxon>
        <taxon>Eubacteriales</taxon>
        <taxon>Clostridiaceae</taxon>
        <taxon>Clostridium</taxon>
    </lineage>
</organism>
<dbReference type="Proteomes" id="UP000190080">
    <property type="component" value="Unassembled WGS sequence"/>
</dbReference>
<evidence type="ECO:0000313" key="4">
    <source>
        <dbReference type="EMBL" id="OPJ62096.1"/>
    </source>
</evidence>
<dbReference type="Pfam" id="PF24553">
    <property type="entry name" value="Rv0428c_C"/>
    <property type="match status" value="1"/>
</dbReference>
<dbReference type="EMBL" id="MZGV01000017">
    <property type="protein sequence ID" value="OPJ62096.1"/>
    <property type="molecule type" value="Genomic_DNA"/>
</dbReference>
<dbReference type="GO" id="GO:0016747">
    <property type="term" value="F:acyltransferase activity, transferring groups other than amino-acyl groups"/>
    <property type="evidence" value="ECO:0007669"/>
    <property type="project" value="InterPro"/>
</dbReference>
<dbReference type="RefSeq" id="WP_079423682.1">
    <property type="nucleotide sequence ID" value="NZ_MZGV01000017.1"/>
</dbReference>
<keyword evidence="1 4" id="KW-0808">Transferase</keyword>
<dbReference type="InterPro" id="IPR056935">
    <property type="entry name" value="Rv0428c-like_C"/>
</dbReference>
<feature type="domain" description="N-acetyltransferase" evidence="3">
    <location>
        <begin position="108"/>
        <end position="244"/>
    </location>
</feature>
<dbReference type="PANTHER" id="PTHR43420:SF12">
    <property type="entry name" value="N-ACETYLTRANSFERASE DOMAIN-CONTAINING PROTEIN"/>
    <property type="match status" value="1"/>
</dbReference>
<dbReference type="SUPFAM" id="SSF55729">
    <property type="entry name" value="Acyl-CoA N-acyltransferases (Nat)"/>
    <property type="match status" value="1"/>
</dbReference>
<evidence type="ECO:0000256" key="2">
    <source>
        <dbReference type="ARBA" id="ARBA00023315"/>
    </source>
</evidence>
<keyword evidence="5" id="KW-1185">Reference proteome</keyword>
<keyword evidence="2" id="KW-0012">Acyltransferase</keyword>
<protein>
    <submittedName>
        <fullName evidence="4">Ribosomal-protein-alanine N-acetyltransferase</fullName>
    </submittedName>
</protein>
<dbReference type="InterPro" id="IPR000182">
    <property type="entry name" value="GNAT_dom"/>
</dbReference>
<evidence type="ECO:0000259" key="3">
    <source>
        <dbReference type="PROSITE" id="PS51186"/>
    </source>
</evidence>
<dbReference type="PANTHER" id="PTHR43420">
    <property type="entry name" value="ACETYLTRANSFERASE"/>
    <property type="match status" value="1"/>
</dbReference>
<dbReference type="InterPro" id="IPR050680">
    <property type="entry name" value="YpeA/RimI_acetyltransf"/>
</dbReference>
<dbReference type="OrthoDB" id="357176at2"/>
<gene>
    <name evidence="4" type="ORF">CLORY_19190</name>
</gene>
<sequence>MIQKIEQMSMKANPSTETLSYDGWIIRFSDSFTKEANSINPLFSSSYPVEVKINSCEELFRSKNLPIIYKLTDSTENYSLDSALIKRNYVQLPGARVCLLNLNIVNGPEYRCIKVYNKPSSVWINYFFKFTEIDAKHSTLLMKLYNKIIPTAIYLLILVNDIPVGCGLGIVENDYLGLFNLCIDKNMRGNGYGKQLVLNLLEQGKKNGAKYSYLQVGLDNLIAYNLYKSIGFTELYNYWYRAKI</sequence>
<dbReference type="PROSITE" id="PS51186">
    <property type="entry name" value="GNAT"/>
    <property type="match status" value="1"/>
</dbReference>
<dbReference type="InterPro" id="IPR016181">
    <property type="entry name" value="Acyl_CoA_acyltransferase"/>
</dbReference>
<dbReference type="AlphaFoldDB" id="A0A1V4IQ96"/>
<comment type="caution">
    <text evidence="4">The sequence shown here is derived from an EMBL/GenBank/DDBJ whole genome shotgun (WGS) entry which is preliminary data.</text>
</comment>
<accession>A0A1V4IQ96</accession>